<dbReference type="PROSITE" id="PS50263">
    <property type="entry name" value="CN_HYDROLASE"/>
    <property type="match status" value="1"/>
</dbReference>
<keyword evidence="3 9" id="KW-1003">Cell membrane</keyword>
<feature type="transmembrane region" description="Helical" evidence="9">
    <location>
        <begin position="5"/>
        <end position="22"/>
    </location>
</feature>
<gene>
    <name evidence="9 11" type="primary">lnt</name>
    <name evidence="11" type="ORF">PQ465_16405</name>
</gene>
<evidence type="ECO:0000313" key="11">
    <source>
        <dbReference type="EMBL" id="WDF67871.1"/>
    </source>
</evidence>
<evidence type="ECO:0000256" key="7">
    <source>
        <dbReference type="ARBA" id="ARBA00023136"/>
    </source>
</evidence>
<protein>
    <recommendedName>
        <fullName evidence="9">Apolipoprotein N-acyltransferase</fullName>
        <shortName evidence="9">ALP N-acyltransferase</shortName>
        <ecNumber evidence="9">2.3.1.269</ecNumber>
    </recommendedName>
</protein>
<keyword evidence="5 9" id="KW-0812">Transmembrane</keyword>
<keyword evidence="12" id="KW-1185">Reference proteome</keyword>
<feature type="transmembrane region" description="Helical" evidence="9">
    <location>
        <begin position="117"/>
        <end position="139"/>
    </location>
</feature>
<dbReference type="InterPro" id="IPR003010">
    <property type="entry name" value="C-N_Hydrolase"/>
</dbReference>
<feature type="transmembrane region" description="Helical" evidence="9">
    <location>
        <begin position="87"/>
        <end position="110"/>
    </location>
</feature>
<dbReference type="InterPro" id="IPR045378">
    <property type="entry name" value="LNT_N"/>
</dbReference>
<feature type="domain" description="CN hydrolase" evidence="10">
    <location>
        <begin position="234"/>
        <end position="501"/>
    </location>
</feature>
<keyword evidence="8 9" id="KW-0012">Acyltransferase</keyword>
<evidence type="ECO:0000256" key="4">
    <source>
        <dbReference type="ARBA" id="ARBA00022679"/>
    </source>
</evidence>
<dbReference type="Pfam" id="PF00795">
    <property type="entry name" value="CN_hydrolase"/>
    <property type="match status" value="1"/>
</dbReference>
<reference evidence="11 12" key="1">
    <citation type="submission" date="2023-02" db="EMBL/GenBank/DDBJ databases">
        <title>Genome sequence of Sphingobacterium sp. KACC 22765.</title>
        <authorList>
            <person name="Kim S."/>
            <person name="Heo J."/>
            <person name="Kwon S.-W."/>
        </authorList>
    </citation>
    <scope>NUCLEOTIDE SEQUENCE [LARGE SCALE GENOMIC DNA]</scope>
    <source>
        <strain evidence="11 12">KACC 22765</strain>
    </source>
</reference>
<dbReference type="InterPro" id="IPR004563">
    <property type="entry name" value="Apolipo_AcylTrfase"/>
</dbReference>
<dbReference type="Proteomes" id="UP001221558">
    <property type="component" value="Chromosome"/>
</dbReference>
<feature type="transmembrane region" description="Helical" evidence="9">
    <location>
        <begin position="200"/>
        <end position="219"/>
    </location>
</feature>
<comment type="pathway">
    <text evidence="9">Protein modification; lipoprotein biosynthesis (N-acyl transfer).</text>
</comment>
<name>A0ABY7WH75_9SPHI</name>
<dbReference type="PANTHER" id="PTHR38686">
    <property type="entry name" value="APOLIPOPROTEIN N-ACYLTRANSFERASE"/>
    <property type="match status" value="1"/>
</dbReference>
<proteinExistence type="inferred from homology"/>
<evidence type="ECO:0000256" key="3">
    <source>
        <dbReference type="ARBA" id="ARBA00022475"/>
    </source>
</evidence>
<dbReference type="PANTHER" id="PTHR38686:SF1">
    <property type="entry name" value="APOLIPOPROTEIN N-ACYLTRANSFERASE"/>
    <property type="match status" value="1"/>
</dbReference>
<evidence type="ECO:0000256" key="8">
    <source>
        <dbReference type="ARBA" id="ARBA00023315"/>
    </source>
</evidence>
<accession>A0ABY7WH75</accession>
<dbReference type="Pfam" id="PF20154">
    <property type="entry name" value="LNT_N"/>
    <property type="match status" value="1"/>
</dbReference>
<dbReference type="Gene3D" id="3.60.110.10">
    <property type="entry name" value="Carbon-nitrogen hydrolase"/>
    <property type="match status" value="1"/>
</dbReference>
<evidence type="ECO:0000259" key="10">
    <source>
        <dbReference type="PROSITE" id="PS50263"/>
    </source>
</evidence>
<keyword evidence="7 9" id="KW-0472">Membrane</keyword>
<feature type="transmembrane region" description="Helical" evidence="9">
    <location>
        <begin position="28"/>
        <end position="44"/>
    </location>
</feature>
<dbReference type="NCBIfam" id="TIGR00546">
    <property type="entry name" value="lnt"/>
    <property type="match status" value="1"/>
</dbReference>
<evidence type="ECO:0000256" key="2">
    <source>
        <dbReference type="ARBA" id="ARBA00010065"/>
    </source>
</evidence>
<dbReference type="EC" id="2.3.1.269" evidence="9"/>
<comment type="catalytic activity">
    <reaction evidence="9">
        <text>N-terminal S-1,2-diacyl-sn-glyceryl-L-cysteinyl-[lipoprotein] + a glycerophospholipid = N-acyl-S-1,2-diacyl-sn-glyceryl-L-cysteinyl-[lipoprotein] + a 2-acyl-sn-glycero-3-phospholipid + H(+)</text>
        <dbReference type="Rhea" id="RHEA:48228"/>
        <dbReference type="Rhea" id="RHEA-COMP:14681"/>
        <dbReference type="Rhea" id="RHEA-COMP:14684"/>
        <dbReference type="ChEBI" id="CHEBI:15378"/>
        <dbReference type="ChEBI" id="CHEBI:136912"/>
        <dbReference type="ChEBI" id="CHEBI:140656"/>
        <dbReference type="ChEBI" id="CHEBI:140657"/>
        <dbReference type="ChEBI" id="CHEBI:140660"/>
        <dbReference type="EC" id="2.3.1.269"/>
    </reaction>
</comment>
<feature type="transmembrane region" description="Helical" evidence="9">
    <location>
        <begin position="514"/>
        <end position="531"/>
    </location>
</feature>
<evidence type="ECO:0000313" key="12">
    <source>
        <dbReference type="Proteomes" id="UP001221558"/>
    </source>
</evidence>
<organism evidence="11 12">
    <name type="scientific">Sphingobacterium oryzagri</name>
    <dbReference type="NCBI Taxonomy" id="3025669"/>
    <lineage>
        <taxon>Bacteria</taxon>
        <taxon>Pseudomonadati</taxon>
        <taxon>Bacteroidota</taxon>
        <taxon>Sphingobacteriia</taxon>
        <taxon>Sphingobacteriales</taxon>
        <taxon>Sphingobacteriaceae</taxon>
        <taxon>Sphingobacterium</taxon>
    </lineage>
</organism>
<dbReference type="EMBL" id="CP117880">
    <property type="protein sequence ID" value="WDF67871.1"/>
    <property type="molecule type" value="Genomic_DNA"/>
</dbReference>
<dbReference type="InterPro" id="IPR036526">
    <property type="entry name" value="C-N_Hydrolase_sf"/>
</dbReference>
<dbReference type="HAMAP" id="MF_01148">
    <property type="entry name" value="Lnt"/>
    <property type="match status" value="1"/>
</dbReference>
<evidence type="ECO:0000256" key="6">
    <source>
        <dbReference type="ARBA" id="ARBA00022989"/>
    </source>
</evidence>
<evidence type="ECO:0000256" key="1">
    <source>
        <dbReference type="ARBA" id="ARBA00004651"/>
    </source>
</evidence>
<evidence type="ECO:0000256" key="5">
    <source>
        <dbReference type="ARBA" id="ARBA00022692"/>
    </source>
</evidence>
<evidence type="ECO:0000256" key="9">
    <source>
        <dbReference type="HAMAP-Rule" id="MF_01148"/>
    </source>
</evidence>
<keyword evidence="4 9" id="KW-0808">Transferase</keyword>
<comment type="similarity">
    <text evidence="2 9">Belongs to the CN hydrolase family. Apolipoprotein N-acyltransferase subfamily.</text>
</comment>
<comment type="function">
    <text evidence="9">Catalyzes the phospholipid dependent N-acylation of the N-terminal cysteine of apolipoprotein, the last step in lipoprotein maturation.</text>
</comment>
<comment type="subcellular location">
    <subcellularLocation>
        <location evidence="1 9">Cell membrane</location>
        <topology evidence="1 9">Multi-pass membrane protein</topology>
    </subcellularLocation>
</comment>
<feature type="transmembrane region" description="Helical" evidence="9">
    <location>
        <begin position="159"/>
        <end position="188"/>
    </location>
</feature>
<feature type="transmembrane region" description="Helical" evidence="9">
    <location>
        <begin position="56"/>
        <end position="75"/>
    </location>
</feature>
<keyword evidence="6 9" id="KW-1133">Transmembrane helix</keyword>
<dbReference type="SUPFAM" id="SSF56317">
    <property type="entry name" value="Carbon-nitrogen hydrolase"/>
    <property type="match status" value="1"/>
</dbReference>
<sequence>MKNNYLWALLSAVLLWLAWPPIPYSSPLLWIAFVPLLIAIEETIRSEKEHKGRKVFWLAFFTGFVWNTASIYWVYNAMSAYLPGYVALPISLIPFGLAPLLMACVFRLYYQLRKKTSVGYSLIGLVSFWVGYEFLHQWWDLAFPWMTLGNGFANFHQLIQWYSFTGVYGGTVWIWVCNILFFLLIWQTRAKVQAISNKKLVVALLAVIIIPIGLSLLQYNSYEEHVNPSEIVVVQPNIDPYEKFNSITPEAQLENLIKLSSKVGKPNTEFFIWPETAISASRGIDEEEFRTYPAFDSLQVFLDNYKNASVLSGIESYQLYNYQKTITARDYGNNVFLDPFNAAVLVDQSSKLQFYHKSKLVPGVEQLPFGDLLAFMKPLFAHFGGSTGGYGSQEKPSVLYAQSGIGAAPVICYESIWGNYVAEYIRQGAQFIAIVTNDGWWGDTSGKDQHLQYAKLRAIENRRWVARSANTGISGFINQRGDIVQRTKWWVPDALTQEINLNEDLTFYTRYGDLFLYIALLGGAFSIYGLFRKK</sequence>
<dbReference type="CDD" id="cd07571">
    <property type="entry name" value="ALP_N-acyl_transferase"/>
    <property type="match status" value="1"/>
</dbReference>
<dbReference type="RefSeq" id="WP_274266602.1">
    <property type="nucleotide sequence ID" value="NZ_CP117880.1"/>
</dbReference>